<reference evidence="1 2" key="1">
    <citation type="journal article" date="2016" name="Nat. Commun.">
        <title>Thousands of microbial genomes shed light on interconnected biogeochemical processes in an aquifer system.</title>
        <authorList>
            <person name="Anantharaman K."/>
            <person name="Brown C.T."/>
            <person name="Hug L.A."/>
            <person name="Sharon I."/>
            <person name="Castelle C.J."/>
            <person name="Probst A.J."/>
            <person name="Thomas B.C."/>
            <person name="Singh A."/>
            <person name="Wilkins M.J."/>
            <person name="Karaoz U."/>
            <person name="Brodie E.L."/>
            <person name="Williams K.H."/>
            <person name="Hubbard S.S."/>
            <person name="Banfield J.F."/>
        </authorList>
    </citation>
    <scope>NUCLEOTIDE SEQUENCE [LARGE SCALE GENOMIC DNA]</scope>
</reference>
<dbReference type="STRING" id="1802067.A2966_03550"/>
<comment type="caution">
    <text evidence="1">The sequence shown here is derived from an EMBL/GenBank/DDBJ whole genome shotgun (WGS) entry which is preliminary data.</text>
</comment>
<dbReference type="EMBL" id="MGAR01000005">
    <property type="protein sequence ID" value="OGK52589.1"/>
    <property type="molecule type" value="Genomic_DNA"/>
</dbReference>
<proteinExistence type="predicted"/>
<protein>
    <recommendedName>
        <fullName evidence="3">Methyltransferase</fullName>
    </recommendedName>
</protein>
<evidence type="ECO:0000313" key="1">
    <source>
        <dbReference type="EMBL" id="OGK52589.1"/>
    </source>
</evidence>
<dbReference type="AlphaFoldDB" id="A0A1F7JAG5"/>
<sequence>MGAALDIATGTSPKILYAPLFGSFLPVLIKAIQISDGPVLEMGMGVFSTPVMHWLCLESKRPLVSFENDVDYFNFHSHFYSPMHNIRFVADWDAADIESTHWGVALIDHAPGTRRIEDIKRLADKADFIIVHDTEKGQNHHYHYDQIFPLFKYHYQYRREKPYTSVLSNLKEFQL</sequence>
<evidence type="ECO:0008006" key="3">
    <source>
        <dbReference type="Google" id="ProtNLM"/>
    </source>
</evidence>
<dbReference type="Proteomes" id="UP000176480">
    <property type="component" value="Unassembled WGS sequence"/>
</dbReference>
<evidence type="ECO:0000313" key="2">
    <source>
        <dbReference type="Proteomes" id="UP000176480"/>
    </source>
</evidence>
<name>A0A1F7JAG5_9BACT</name>
<organism evidence="1 2">
    <name type="scientific">Candidatus Roizmanbacteria bacterium RIFCSPLOWO2_01_FULL_41_22</name>
    <dbReference type="NCBI Taxonomy" id="1802067"/>
    <lineage>
        <taxon>Bacteria</taxon>
        <taxon>Candidatus Roizmaniibacteriota</taxon>
    </lineage>
</organism>
<accession>A0A1F7JAG5</accession>
<gene>
    <name evidence="1" type="ORF">A2966_03550</name>
</gene>